<dbReference type="AlphaFoldDB" id="A0A6P1TR67"/>
<proteinExistence type="predicted"/>
<dbReference type="Proteomes" id="UP000464314">
    <property type="component" value="Chromosome"/>
</dbReference>
<keyword evidence="1" id="KW-0472">Membrane</keyword>
<accession>A0A6P1TR67</accession>
<evidence type="ECO:0000313" key="2">
    <source>
        <dbReference type="EMBL" id="QHQ63760.1"/>
    </source>
</evidence>
<protein>
    <submittedName>
        <fullName evidence="2">Uncharacterized protein</fullName>
    </submittedName>
</protein>
<evidence type="ECO:0000313" key="3">
    <source>
        <dbReference type="Proteomes" id="UP000464314"/>
    </source>
</evidence>
<gene>
    <name evidence="2" type="ORF">Ana3638_14245</name>
</gene>
<dbReference type="Pfam" id="PF20181">
    <property type="entry name" value="DUF6544"/>
    <property type="match status" value="1"/>
</dbReference>
<dbReference type="EMBL" id="CP048000">
    <property type="protein sequence ID" value="QHQ63760.1"/>
    <property type="molecule type" value="Genomic_DNA"/>
</dbReference>
<dbReference type="InterPro" id="IPR046674">
    <property type="entry name" value="DUF6544"/>
</dbReference>
<name>A0A6P1TR67_9FIRM</name>
<evidence type="ECO:0000256" key="1">
    <source>
        <dbReference type="SAM" id="Phobius"/>
    </source>
</evidence>
<feature type="transmembrane region" description="Helical" evidence="1">
    <location>
        <begin position="6"/>
        <end position="23"/>
    </location>
</feature>
<sequence>MYVITIAVLLIVFIVIFFQIPYSKTKSVFHRLMKTKISEITSEHGSITEEDMKHLPAPVQRYFRYCGYIGLPKMTYMKATFKNVDFYMIKGGKKSKLKIDYTQYNFIKKPERFALIDSSMYGIPFEGFDSYQKGIGSMKGVLAKLITLFDQRGEAMDKACLVTFLSECLIVPSAALQDYITWEEIDDTHAKAVITCYGLSAEGIFTFNEKGEMLSFRTKDRTSTDMDGTQREAEWSAILSDYRLVNGLRCPNVLQAVWHYPEGDFLYFDGNNVKIEYNRK</sequence>
<dbReference type="KEGG" id="anr:Ana3638_14245"/>
<keyword evidence="1" id="KW-0812">Transmembrane</keyword>
<organism evidence="2 3">
    <name type="scientific">Anaerocolumna sedimenticola</name>
    <dbReference type="NCBI Taxonomy" id="2696063"/>
    <lineage>
        <taxon>Bacteria</taxon>
        <taxon>Bacillati</taxon>
        <taxon>Bacillota</taxon>
        <taxon>Clostridia</taxon>
        <taxon>Lachnospirales</taxon>
        <taxon>Lachnospiraceae</taxon>
        <taxon>Anaerocolumna</taxon>
    </lineage>
</organism>
<keyword evidence="1" id="KW-1133">Transmembrane helix</keyword>
<keyword evidence="3" id="KW-1185">Reference proteome</keyword>
<reference evidence="2 3" key="1">
    <citation type="submission" date="2020-01" db="EMBL/GenBank/DDBJ databases">
        <title>Genome analysis of Anaerocolumna sp. CBA3638.</title>
        <authorList>
            <person name="Kim J."/>
            <person name="Roh S.W."/>
        </authorList>
    </citation>
    <scope>NUCLEOTIDE SEQUENCE [LARGE SCALE GENOMIC DNA]</scope>
    <source>
        <strain evidence="2 3">CBA3638</strain>
    </source>
</reference>